<feature type="transmembrane region" description="Helical" evidence="1">
    <location>
        <begin position="42"/>
        <end position="61"/>
    </location>
</feature>
<dbReference type="RefSeq" id="WP_354088310.1">
    <property type="nucleotide sequence ID" value="NZ_JBEPTF010000001.1"/>
</dbReference>
<accession>A0ABV2R9Y9</accession>
<feature type="transmembrane region" description="Helical" evidence="1">
    <location>
        <begin position="103"/>
        <end position="128"/>
    </location>
</feature>
<protein>
    <submittedName>
        <fullName evidence="2">Uncharacterized protein</fullName>
    </submittedName>
</protein>
<comment type="caution">
    <text evidence="2">The sequence shown here is derived from an EMBL/GenBank/DDBJ whole genome shotgun (WGS) entry which is preliminary data.</text>
</comment>
<sequence length="134" mass="13591">MSADEFDPAIERLFAAPPAFADSAVFEARVAGRLSKGSRFRAIALSFAGLVGGVIAVREVMSVDVNLFRAPGAVEQSLAMASLDGGTAVQSLLEKTGLAGLDVAAMGGIQGFWVAAGVIVALLAAGAVKLSQQI</sequence>
<keyword evidence="1" id="KW-0472">Membrane</keyword>
<organism evidence="2 3">
    <name type="scientific">Brevundimonas faecalis</name>
    <dbReference type="NCBI Taxonomy" id="947378"/>
    <lineage>
        <taxon>Bacteria</taxon>
        <taxon>Pseudomonadati</taxon>
        <taxon>Pseudomonadota</taxon>
        <taxon>Alphaproteobacteria</taxon>
        <taxon>Caulobacterales</taxon>
        <taxon>Caulobacteraceae</taxon>
        <taxon>Brevundimonas</taxon>
    </lineage>
</organism>
<keyword evidence="3" id="KW-1185">Reference proteome</keyword>
<keyword evidence="1" id="KW-1133">Transmembrane helix</keyword>
<evidence type="ECO:0000313" key="2">
    <source>
        <dbReference type="EMBL" id="MET4683387.1"/>
    </source>
</evidence>
<gene>
    <name evidence="2" type="ORF">ABIE19_001296</name>
</gene>
<keyword evidence="1" id="KW-0812">Transmembrane</keyword>
<reference evidence="2 3" key="1">
    <citation type="submission" date="2024-06" db="EMBL/GenBank/DDBJ databases">
        <title>Sorghum-associated microbial communities from plants grown in Nebraska, USA.</title>
        <authorList>
            <person name="Schachtman D."/>
        </authorList>
    </citation>
    <scope>NUCLEOTIDE SEQUENCE [LARGE SCALE GENOMIC DNA]</scope>
    <source>
        <strain evidence="2 3">2814</strain>
    </source>
</reference>
<proteinExistence type="predicted"/>
<dbReference type="EMBL" id="JBEPTF010000001">
    <property type="protein sequence ID" value="MET4683387.1"/>
    <property type="molecule type" value="Genomic_DNA"/>
</dbReference>
<evidence type="ECO:0000256" key="1">
    <source>
        <dbReference type="SAM" id="Phobius"/>
    </source>
</evidence>
<dbReference type="Proteomes" id="UP001549313">
    <property type="component" value="Unassembled WGS sequence"/>
</dbReference>
<name>A0ABV2R9Y9_9CAUL</name>
<evidence type="ECO:0000313" key="3">
    <source>
        <dbReference type="Proteomes" id="UP001549313"/>
    </source>
</evidence>